<organism evidence="2 3">
    <name type="scientific">Belliella marina</name>
    <dbReference type="NCBI Taxonomy" id="1644146"/>
    <lineage>
        <taxon>Bacteria</taxon>
        <taxon>Pseudomonadati</taxon>
        <taxon>Bacteroidota</taxon>
        <taxon>Cytophagia</taxon>
        <taxon>Cytophagales</taxon>
        <taxon>Cyclobacteriaceae</taxon>
        <taxon>Belliella</taxon>
    </lineage>
</organism>
<gene>
    <name evidence="2" type="ORF">ACFSKL_11720</name>
</gene>
<sequence>MKKDKASTLTRGSPAFLLLIIAFFTFPGACFSNEAPNLDSHSIRVDEGLGILPETFFNPLDKTPFTPAYPESLPEELEDSDEKEKEVEEGFESIKKQLFPNIPFLGKIHSDYQSTSSQSRECIPLFILFHSWKSFLS</sequence>
<evidence type="ECO:0000313" key="3">
    <source>
        <dbReference type="Proteomes" id="UP001597361"/>
    </source>
</evidence>
<evidence type="ECO:0000313" key="2">
    <source>
        <dbReference type="EMBL" id="MFD2035464.1"/>
    </source>
</evidence>
<protein>
    <submittedName>
        <fullName evidence="2">Uncharacterized protein</fullName>
    </submittedName>
</protein>
<feature type="region of interest" description="Disordered" evidence="1">
    <location>
        <begin position="62"/>
        <end position="86"/>
    </location>
</feature>
<name>A0ABW4VLE9_9BACT</name>
<proteinExistence type="predicted"/>
<keyword evidence="3" id="KW-1185">Reference proteome</keyword>
<evidence type="ECO:0000256" key="1">
    <source>
        <dbReference type="SAM" id="MobiDB-lite"/>
    </source>
</evidence>
<dbReference type="Proteomes" id="UP001597361">
    <property type="component" value="Unassembled WGS sequence"/>
</dbReference>
<comment type="caution">
    <text evidence="2">The sequence shown here is derived from an EMBL/GenBank/DDBJ whole genome shotgun (WGS) entry which is preliminary data.</text>
</comment>
<accession>A0ABW4VLE9</accession>
<dbReference type="EMBL" id="JBHUHR010000031">
    <property type="protein sequence ID" value="MFD2035464.1"/>
    <property type="molecule type" value="Genomic_DNA"/>
</dbReference>
<reference evidence="3" key="1">
    <citation type="journal article" date="2019" name="Int. J. Syst. Evol. Microbiol.">
        <title>The Global Catalogue of Microorganisms (GCM) 10K type strain sequencing project: providing services to taxonomists for standard genome sequencing and annotation.</title>
        <authorList>
            <consortium name="The Broad Institute Genomics Platform"/>
            <consortium name="The Broad Institute Genome Sequencing Center for Infectious Disease"/>
            <person name="Wu L."/>
            <person name="Ma J."/>
        </authorList>
    </citation>
    <scope>NUCLEOTIDE SEQUENCE [LARGE SCALE GENOMIC DNA]</scope>
    <source>
        <strain evidence="3">CGMCC 1.15180</strain>
    </source>
</reference>
<dbReference type="RefSeq" id="WP_376886426.1">
    <property type="nucleotide sequence ID" value="NZ_JBHUHR010000031.1"/>
</dbReference>